<evidence type="ECO:0008006" key="2">
    <source>
        <dbReference type="Google" id="ProtNLM"/>
    </source>
</evidence>
<reference evidence="1" key="1">
    <citation type="journal article" date="2015" name="Proc. Natl. Acad. Sci. U.S.A.">
        <title>Networks of energetic and metabolic interactions define dynamics in microbial communities.</title>
        <authorList>
            <person name="Embree M."/>
            <person name="Liu J.K."/>
            <person name="Al-Bassam M.M."/>
            <person name="Zengler K."/>
        </authorList>
    </citation>
    <scope>NUCLEOTIDE SEQUENCE</scope>
</reference>
<dbReference type="CDD" id="cd23763">
    <property type="entry name" value="ASKHA_ATPase_ROK"/>
    <property type="match status" value="1"/>
</dbReference>
<dbReference type="PROSITE" id="PS01125">
    <property type="entry name" value="ROK"/>
    <property type="match status" value="1"/>
</dbReference>
<dbReference type="InterPro" id="IPR000600">
    <property type="entry name" value="ROK"/>
</dbReference>
<dbReference type="Gene3D" id="3.30.420.40">
    <property type="match status" value="2"/>
</dbReference>
<protein>
    <recommendedName>
        <fullName evidence="2">Glucokinase</fullName>
    </recommendedName>
</protein>
<dbReference type="PANTHER" id="PTHR18964">
    <property type="entry name" value="ROK (REPRESSOR, ORF, KINASE) FAMILY"/>
    <property type="match status" value="1"/>
</dbReference>
<gene>
    <name evidence="1" type="ORF">ASZ90_005368</name>
</gene>
<name>A0A0W8FV54_9ZZZZ</name>
<dbReference type="EMBL" id="LNQE01000815">
    <property type="protein sequence ID" value="KUG24824.1"/>
    <property type="molecule type" value="Genomic_DNA"/>
</dbReference>
<dbReference type="InterPro" id="IPR043129">
    <property type="entry name" value="ATPase_NBD"/>
</dbReference>
<accession>A0A0W8FV54</accession>
<dbReference type="SUPFAM" id="SSF53067">
    <property type="entry name" value="Actin-like ATPase domain"/>
    <property type="match status" value="1"/>
</dbReference>
<comment type="caution">
    <text evidence="1">The sequence shown here is derived from an EMBL/GenBank/DDBJ whole genome shotgun (WGS) entry which is preliminary data.</text>
</comment>
<dbReference type="AlphaFoldDB" id="A0A0W8FV54"/>
<dbReference type="PANTHER" id="PTHR18964:SF149">
    <property type="entry name" value="BIFUNCTIONAL UDP-N-ACETYLGLUCOSAMINE 2-EPIMERASE_N-ACETYLMANNOSAMINE KINASE"/>
    <property type="match status" value="1"/>
</dbReference>
<dbReference type="InterPro" id="IPR049874">
    <property type="entry name" value="ROK_cs"/>
</dbReference>
<proteinExistence type="predicted"/>
<organism evidence="1">
    <name type="scientific">hydrocarbon metagenome</name>
    <dbReference type="NCBI Taxonomy" id="938273"/>
    <lineage>
        <taxon>unclassified sequences</taxon>
        <taxon>metagenomes</taxon>
        <taxon>ecological metagenomes</taxon>
    </lineage>
</organism>
<dbReference type="Pfam" id="PF00480">
    <property type="entry name" value="ROK"/>
    <property type="match status" value="1"/>
</dbReference>
<sequence length="321" mass="34833">MQNKNLITVDLGGTKILSALINGQDQIIDRFKESTKITGEIKPIIDGINNSIDKLLENNSLTQKDIKAICLGVPGTVNPMSGIIGYAPNLGIRDYNIKETLSKYYDIPVLIENDVNLAGLGIQQAELKDNVKNMLVVFIGTGIGAALFIDGKLYRGSSFYAGEIGHMRINPKGKPSKKSKLTFENIASRTAVVNAIVDEIKKGKKSYLSDIVKKGKRIKSKSLRAAVEVEDKVVIEYLARSARVIGSVLGSIATLLNLDSIMLGGGVIEALNDFMLPKIRKAFNTAVLPEPGKIVKIDYTRLGDDAPLFGGIKLAQEFLES</sequence>
<evidence type="ECO:0000313" key="1">
    <source>
        <dbReference type="EMBL" id="KUG24824.1"/>
    </source>
</evidence>